<dbReference type="GO" id="GO:0008061">
    <property type="term" value="F:chitin binding"/>
    <property type="evidence" value="ECO:0007669"/>
    <property type="project" value="InterPro"/>
</dbReference>
<name>A0A482W3F7_ASBVE</name>
<dbReference type="InterPro" id="IPR002557">
    <property type="entry name" value="Chitin-bd_dom"/>
</dbReference>
<proteinExistence type="predicted"/>
<dbReference type="InterPro" id="IPR036508">
    <property type="entry name" value="Chitin-bd_dom_sf"/>
</dbReference>
<evidence type="ECO:0000313" key="3">
    <source>
        <dbReference type="EMBL" id="RZC39681.1"/>
    </source>
</evidence>
<dbReference type="GO" id="GO:0005576">
    <property type="term" value="C:extracellular region"/>
    <property type="evidence" value="ECO:0007669"/>
    <property type="project" value="InterPro"/>
</dbReference>
<comment type="caution">
    <text evidence="3">The sequence shown here is derived from an EMBL/GenBank/DDBJ whole genome shotgun (WGS) entry which is preliminary data.</text>
</comment>
<dbReference type="STRING" id="1661398.A0A482W3F7"/>
<gene>
    <name evidence="3" type="ORF">BDFB_008393</name>
</gene>
<organism evidence="3 4">
    <name type="scientific">Asbolus verrucosus</name>
    <name type="common">Desert ironclad beetle</name>
    <dbReference type="NCBI Taxonomy" id="1661398"/>
    <lineage>
        <taxon>Eukaryota</taxon>
        <taxon>Metazoa</taxon>
        <taxon>Ecdysozoa</taxon>
        <taxon>Arthropoda</taxon>
        <taxon>Hexapoda</taxon>
        <taxon>Insecta</taxon>
        <taxon>Pterygota</taxon>
        <taxon>Neoptera</taxon>
        <taxon>Endopterygota</taxon>
        <taxon>Coleoptera</taxon>
        <taxon>Polyphaga</taxon>
        <taxon>Cucujiformia</taxon>
        <taxon>Tenebrionidae</taxon>
        <taxon>Pimeliinae</taxon>
        <taxon>Asbolus</taxon>
    </lineage>
</organism>
<feature type="compositionally biased region" description="Polar residues" evidence="1">
    <location>
        <begin position="49"/>
        <end position="59"/>
    </location>
</feature>
<feature type="compositionally biased region" description="Polar residues" evidence="1">
    <location>
        <begin position="87"/>
        <end position="108"/>
    </location>
</feature>
<dbReference type="Gene3D" id="2.170.140.10">
    <property type="entry name" value="Chitin binding domain"/>
    <property type="match status" value="1"/>
</dbReference>
<dbReference type="Proteomes" id="UP000292052">
    <property type="component" value="Unassembled WGS sequence"/>
</dbReference>
<feature type="non-terminal residue" evidence="3">
    <location>
        <position position="1"/>
    </location>
</feature>
<dbReference type="SMART" id="SM00494">
    <property type="entry name" value="ChtBD2"/>
    <property type="match status" value="1"/>
</dbReference>
<evidence type="ECO:0000313" key="4">
    <source>
        <dbReference type="Proteomes" id="UP000292052"/>
    </source>
</evidence>
<feature type="domain" description="Chitin-binding type-2" evidence="2">
    <location>
        <begin position="178"/>
        <end position="237"/>
    </location>
</feature>
<feature type="region of interest" description="Disordered" evidence="1">
    <location>
        <begin position="40"/>
        <end position="59"/>
    </location>
</feature>
<protein>
    <submittedName>
        <fullName evidence="3">CBM 14 domain containing protein</fullName>
    </submittedName>
</protein>
<evidence type="ECO:0000256" key="1">
    <source>
        <dbReference type="SAM" id="MobiDB-lite"/>
    </source>
</evidence>
<accession>A0A482W3F7</accession>
<dbReference type="PROSITE" id="PS50940">
    <property type="entry name" value="CHIT_BIND_II"/>
    <property type="match status" value="1"/>
</dbReference>
<dbReference type="AlphaFoldDB" id="A0A482W3F7"/>
<dbReference type="Pfam" id="PF01607">
    <property type="entry name" value="CBM_14"/>
    <property type="match status" value="1"/>
</dbReference>
<sequence>VFFLTESSTKASRATDNNRYRFVSRKPFFRTTTLRIEAETEEAADQTKESSNQQSLEENFENNDTTELGDIAVALHEIQHAPLPSKISPTTNTPSRIKSTRTPSRSRIRYSTTVSPIPLTTKKFIVRKVKPQAFEKVNPIISNTFRPFAEYDYYDDEQMSILGKIPEHSKVLLHSNGVIECLDQGNFPHPVSCKKFISCAKMENGKVLGWEYTCPKNLSFDPIGGICNWSAGLGCNE</sequence>
<dbReference type="OrthoDB" id="76388at2759"/>
<feature type="region of interest" description="Disordered" evidence="1">
    <location>
        <begin position="82"/>
        <end position="108"/>
    </location>
</feature>
<reference evidence="3 4" key="1">
    <citation type="submission" date="2017-03" db="EMBL/GenBank/DDBJ databases">
        <title>Genome of the blue death feigning beetle - Asbolus verrucosus.</title>
        <authorList>
            <person name="Rider S.D."/>
        </authorList>
    </citation>
    <scope>NUCLEOTIDE SEQUENCE [LARGE SCALE GENOMIC DNA]</scope>
    <source>
        <strain evidence="3">Butters</strain>
        <tissue evidence="3">Head and leg muscle</tissue>
    </source>
</reference>
<dbReference type="EMBL" id="QDEB01032062">
    <property type="protein sequence ID" value="RZC39681.1"/>
    <property type="molecule type" value="Genomic_DNA"/>
</dbReference>
<keyword evidence="4" id="KW-1185">Reference proteome</keyword>
<dbReference type="SUPFAM" id="SSF57625">
    <property type="entry name" value="Invertebrate chitin-binding proteins"/>
    <property type="match status" value="1"/>
</dbReference>
<evidence type="ECO:0000259" key="2">
    <source>
        <dbReference type="PROSITE" id="PS50940"/>
    </source>
</evidence>